<feature type="non-terminal residue" evidence="5">
    <location>
        <position position="1"/>
    </location>
</feature>
<keyword evidence="3" id="KW-0067">ATP-binding</keyword>
<reference evidence="5" key="1">
    <citation type="journal article" date="2014" name="Front. Microbiol.">
        <title>High frequency of phylogenetically diverse reductive dehalogenase-homologous genes in deep subseafloor sedimentary metagenomes.</title>
        <authorList>
            <person name="Kawai M."/>
            <person name="Futagami T."/>
            <person name="Toyoda A."/>
            <person name="Takaki Y."/>
            <person name="Nishi S."/>
            <person name="Hori S."/>
            <person name="Arai W."/>
            <person name="Tsubouchi T."/>
            <person name="Morono Y."/>
            <person name="Uchiyama I."/>
            <person name="Ito T."/>
            <person name="Fujiyama A."/>
            <person name="Inagaki F."/>
            <person name="Takami H."/>
        </authorList>
    </citation>
    <scope>NUCLEOTIDE SEQUENCE</scope>
    <source>
        <strain evidence="5">Expedition CK06-06</strain>
    </source>
</reference>
<evidence type="ECO:0000256" key="3">
    <source>
        <dbReference type="ARBA" id="ARBA00022840"/>
    </source>
</evidence>
<dbReference type="PANTHER" id="PTHR10890:SF3">
    <property type="entry name" value="CYSTEINE--TRNA LIGASE, CYTOPLASMIC"/>
    <property type="match status" value="1"/>
</dbReference>
<proteinExistence type="predicted"/>
<evidence type="ECO:0000256" key="2">
    <source>
        <dbReference type="ARBA" id="ARBA00022741"/>
    </source>
</evidence>
<organism evidence="5">
    <name type="scientific">marine sediment metagenome</name>
    <dbReference type="NCBI Taxonomy" id="412755"/>
    <lineage>
        <taxon>unclassified sequences</taxon>
        <taxon>metagenomes</taxon>
        <taxon>ecological metagenomes</taxon>
    </lineage>
</organism>
<name>X1R619_9ZZZZ</name>
<dbReference type="Pfam" id="PF01406">
    <property type="entry name" value="tRNA-synt_1e"/>
    <property type="match status" value="1"/>
</dbReference>
<sequence>NFAYEKKGDVYFRVRKFPNYGRLSKKSIDELISGARIAPAESKEDPLDFALWKAAKPDEPSWLSPWGKGRPGWHIECSAMSMHYLGESFDIHTGGEDLIFPHHENEIAQSVAATGKEYVRYWMHNGWVTLGGEKMAKSTGHYFLIED</sequence>
<feature type="domain" description="tRNA synthetases class I catalytic" evidence="4">
    <location>
        <begin position="1"/>
        <end position="147"/>
    </location>
</feature>
<keyword evidence="1" id="KW-0436">Ligase</keyword>
<evidence type="ECO:0000256" key="1">
    <source>
        <dbReference type="ARBA" id="ARBA00022598"/>
    </source>
</evidence>
<protein>
    <recommendedName>
        <fullName evidence="4">tRNA synthetases class I catalytic domain-containing protein</fullName>
    </recommendedName>
</protein>
<dbReference type="GO" id="GO:0004817">
    <property type="term" value="F:cysteine-tRNA ligase activity"/>
    <property type="evidence" value="ECO:0007669"/>
    <property type="project" value="TreeGrafter"/>
</dbReference>
<dbReference type="PRINTS" id="PR00983">
    <property type="entry name" value="TRNASYNTHCYS"/>
</dbReference>
<dbReference type="GO" id="GO:0006423">
    <property type="term" value="P:cysteinyl-tRNA aminoacylation"/>
    <property type="evidence" value="ECO:0007669"/>
    <property type="project" value="TreeGrafter"/>
</dbReference>
<dbReference type="InterPro" id="IPR032678">
    <property type="entry name" value="tRNA-synt_1_cat_dom"/>
</dbReference>
<dbReference type="PANTHER" id="PTHR10890">
    <property type="entry name" value="CYSTEINYL-TRNA SYNTHETASE"/>
    <property type="match status" value="1"/>
</dbReference>
<feature type="non-terminal residue" evidence="5">
    <location>
        <position position="147"/>
    </location>
</feature>
<dbReference type="GO" id="GO:0005737">
    <property type="term" value="C:cytoplasm"/>
    <property type="evidence" value="ECO:0007669"/>
    <property type="project" value="TreeGrafter"/>
</dbReference>
<comment type="caution">
    <text evidence="5">The sequence shown here is derived from an EMBL/GenBank/DDBJ whole genome shotgun (WGS) entry which is preliminary data.</text>
</comment>
<dbReference type="InterPro" id="IPR014729">
    <property type="entry name" value="Rossmann-like_a/b/a_fold"/>
</dbReference>
<keyword evidence="2" id="KW-0547">Nucleotide-binding</keyword>
<gene>
    <name evidence="5" type="ORF">S06H3_62761</name>
</gene>
<dbReference type="AlphaFoldDB" id="X1R619"/>
<dbReference type="EMBL" id="BARV01041470">
    <property type="protein sequence ID" value="GAI51049.1"/>
    <property type="molecule type" value="Genomic_DNA"/>
</dbReference>
<dbReference type="SUPFAM" id="SSF52374">
    <property type="entry name" value="Nucleotidylyl transferase"/>
    <property type="match status" value="1"/>
</dbReference>
<dbReference type="Gene3D" id="3.40.50.620">
    <property type="entry name" value="HUPs"/>
    <property type="match status" value="1"/>
</dbReference>
<evidence type="ECO:0000259" key="4">
    <source>
        <dbReference type="Pfam" id="PF01406"/>
    </source>
</evidence>
<dbReference type="GO" id="GO:0005524">
    <property type="term" value="F:ATP binding"/>
    <property type="evidence" value="ECO:0007669"/>
    <property type="project" value="UniProtKB-KW"/>
</dbReference>
<accession>X1R619</accession>
<dbReference type="InterPro" id="IPR024909">
    <property type="entry name" value="Cys-tRNA/MSH_ligase"/>
</dbReference>
<evidence type="ECO:0000313" key="5">
    <source>
        <dbReference type="EMBL" id="GAI51049.1"/>
    </source>
</evidence>